<gene>
    <name evidence="2" type="ORF">SCF082_LOCUS48939</name>
</gene>
<organism evidence="2 3">
    <name type="scientific">Durusdinium trenchii</name>
    <dbReference type="NCBI Taxonomy" id="1381693"/>
    <lineage>
        <taxon>Eukaryota</taxon>
        <taxon>Sar</taxon>
        <taxon>Alveolata</taxon>
        <taxon>Dinophyceae</taxon>
        <taxon>Suessiales</taxon>
        <taxon>Symbiodiniaceae</taxon>
        <taxon>Durusdinium</taxon>
    </lineage>
</organism>
<keyword evidence="3" id="KW-1185">Reference proteome</keyword>
<feature type="region of interest" description="Disordered" evidence="1">
    <location>
        <begin position="89"/>
        <end position="123"/>
    </location>
</feature>
<sequence>MLFEGKLAARRGSSGLLDHRKAADVFAEKTAQVRSRVPRAAGSSQSCRCFCGENGGAGGRPPPEERVIRGAGSKLCCAAETAQAWRLEGTPTAAGVEGYESAGGEVDRADQSRRKTDPNRTAR</sequence>
<dbReference type="EMBL" id="CAXAMM010042461">
    <property type="protein sequence ID" value="CAK9104954.1"/>
    <property type="molecule type" value="Genomic_DNA"/>
</dbReference>
<accession>A0ABP0RWD9</accession>
<evidence type="ECO:0000256" key="1">
    <source>
        <dbReference type="SAM" id="MobiDB-lite"/>
    </source>
</evidence>
<name>A0ABP0RWD9_9DINO</name>
<evidence type="ECO:0000313" key="3">
    <source>
        <dbReference type="Proteomes" id="UP001642464"/>
    </source>
</evidence>
<comment type="caution">
    <text evidence="2">The sequence shown here is derived from an EMBL/GenBank/DDBJ whole genome shotgun (WGS) entry which is preliminary data.</text>
</comment>
<feature type="compositionally biased region" description="Basic and acidic residues" evidence="1">
    <location>
        <begin position="105"/>
        <end position="123"/>
    </location>
</feature>
<evidence type="ECO:0000313" key="2">
    <source>
        <dbReference type="EMBL" id="CAK9104954.1"/>
    </source>
</evidence>
<proteinExistence type="predicted"/>
<reference evidence="2 3" key="1">
    <citation type="submission" date="2024-02" db="EMBL/GenBank/DDBJ databases">
        <authorList>
            <person name="Chen Y."/>
            <person name="Shah S."/>
            <person name="Dougan E. K."/>
            <person name="Thang M."/>
            <person name="Chan C."/>
        </authorList>
    </citation>
    <scope>NUCLEOTIDE SEQUENCE [LARGE SCALE GENOMIC DNA]</scope>
</reference>
<dbReference type="Proteomes" id="UP001642464">
    <property type="component" value="Unassembled WGS sequence"/>
</dbReference>
<protein>
    <submittedName>
        <fullName evidence="2">Uncharacterized protein</fullName>
    </submittedName>
</protein>